<proteinExistence type="predicted"/>
<dbReference type="PROSITE" id="PS50851">
    <property type="entry name" value="CHEW"/>
    <property type="match status" value="1"/>
</dbReference>
<dbReference type="InterPro" id="IPR036061">
    <property type="entry name" value="CheW-like_dom_sf"/>
</dbReference>
<accession>A0A1V3A1Z7</accession>
<feature type="region of interest" description="Disordered" evidence="1">
    <location>
        <begin position="1"/>
        <end position="100"/>
    </location>
</feature>
<dbReference type="Pfam" id="PF01584">
    <property type="entry name" value="CheW"/>
    <property type="match status" value="1"/>
</dbReference>
<dbReference type="AlphaFoldDB" id="A0A1V3A1Z7"/>
<sequence>MSRHRQQNGPLLAEPQALEDYFGDLLDAPEPAPAEQEEERPAQNPRTRVAEAPPGPRSLMRDDILEPADTPVEVPASELAPVSGPAAPPPETPVGPTYPRPEKPFSALVIEAGPLTLLAPLVDLGGVTPLDQLNIRPTPAHSPWYLGIADSKQGRVQLIDLAAIVTPSDREYEPDTARQVVFLANSRFALACRAIHGTRTIDPEQLRWRSERRRLPWLAGVDREKMATLLDLTALHGSLEAGDWESGQE</sequence>
<reference evidence="3 4" key="1">
    <citation type="submission" date="2017-02" db="EMBL/GenBank/DDBJ databases">
        <title>Genomic diversity within the haloalkaliphilic genus Thioalkalivibrio.</title>
        <authorList>
            <person name="Ahn A.-C."/>
            <person name="Meier-Kolthoff J."/>
            <person name="Overmars L."/>
            <person name="Richter M."/>
            <person name="Woyke T."/>
            <person name="Sorokin D.Y."/>
            <person name="Muyzer G."/>
        </authorList>
    </citation>
    <scope>NUCLEOTIDE SEQUENCE [LARGE SCALE GENOMIC DNA]</scope>
    <source>
        <strain evidence="3 4">HL17</strain>
    </source>
</reference>
<evidence type="ECO:0000256" key="1">
    <source>
        <dbReference type="SAM" id="MobiDB-lite"/>
    </source>
</evidence>
<dbReference type="RefSeq" id="WP_077243508.1">
    <property type="nucleotide sequence ID" value="NZ_MUZR01000003.1"/>
</dbReference>
<name>A0A1V3A1Z7_9GAMM</name>
<dbReference type="OrthoDB" id="5565759at2"/>
<comment type="caution">
    <text evidence="3">The sequence shown here is derived from an EMBL/GenBank/DDBJ whole genome shotgun (WGS) entry which is preliminary data.</text>
</comment>
<protein>
    <submittedName>
        <fullName evidence="3">Chemotaxis protein CheW</fullName>
    </submittedName>
</protein>
<dbReference type="EMBL" id="MUZR01000003">
    <property type="protein sequence ID" value="OOC11365.1"/>
    <property type="molecule type" value="Genomic_DNA"/>
</dbReference>
<evidence type="ECO:0000313" key="3">
    <source>
        <dbReference type="EMBL" id="OOC11365.1"/>
    </source>
</evidence>
<dbReference type="SUPFAM" id="SSF50341">
    <property type="entry name" value="CheW-like"/>
    <property type="match status" value="1"/>
</dbReference>
<feature type="domain" description="CheW-like" evidence="2">
    <location>
        <begin position="104"/>
        <end position="241"/>
    </location>
</feature>
<dbReference type="STRING" id="252474.B1A74_00925"/>
<dbReference type="GO" id="GO:0007165">
    <property type="term" value="P:signal transduction"/>
    <property type="evidence" value="ECO:0007669"/>
    <property type="project" value="InterPro"/>
</dbReference>
<dbReference type="GO" id="GO:0006935">
    <property type="term" value="P:chemotaxis"/>
    <property type="evidence" value="ECO:0007669"/>
    <property type="project" value="InterPro"/>
</dbReference>
<dbReference type="InterPro" id="IPR002545">
    <property type="entry name" value="CheW-lke_dom"/>
</dbReference>
<feature type="compositionally biased region" description="Pro residues" evidence="1">
    <location>
        <begin position="86"/>
        <end position="99"/>
    </location>
</feature>
<evidence type="ECO:0000259" key="2">
    <source>
        <dbReference type="PROSITE" id="PS50851"/>
    </source>
</evidence>
<dbReference type="Proteomes" id="UP000189177">
    <property type="component" value="Unassembled WGS sequence"/>
</dbReference>
<keyword evidence="4" id="KW-1185">Reference proteome</keyword>
<gene>
    <name evidence="3" type="ORF">B1A74_00925</name>
</gene>
<organism evidence="3 4">
    <name type="scientific">Thioalkalivibrio halophilus</name>
    <dbReference type="NCBI Taxonomy" id="252474"/>
    <lineage>
        <taxon>Bacteria</taxon>
        <taxon>Pseudomonadati</taxon>
        <taxon>Pseudomonadota</taxon>
        <taxon>Gammaproteobacteria</taxon>
        <taxon>Chromatiales</taxon>
        <taxon>Ectothiorhodospiraceae</taxon>
        <taxon>Thioalkalivibrio</taxon>
    </lineage>
</organism>
<evidence type="ECO:0000313" key="4">
    <source>
        <dbReference type="Proteomes" id="UP000189177"/>
    </source>
</evidence>